<evidence type="ECO:0008006" key="4">
    <source>
        <dbReference type="Google" id="ProtNLM"/>
    </source>
</evidence>
<proteinExistence type="predicted"/>
<evidence type="ECO:0000256" key="1">
    <source>
        <dbReference type="SAM" id="MobiDB-lite"/>
    </source>
</evidence>
<protein>
    <recommendedName>
        <fullName evidence="4">Right handed beta helix domain-containing protein</fullName>
    </recommendedName>
</protein>
<gene>
    <name evidence="2" type="ORF">TVD_00490</name>
</gene>
<dbReference type="AlphaFoldDB" id="A0A0G3G4Z3"/>
<dbReference type="STRING" id="106634.TVD_00490"/>
<sequence length="422" mass="45278">MVRAGPEDYRARVASLEPGDWLQLAPGDYPQALRLHGVRGTPEQPIVISGPVDGEPAILRGRRGENTISLVDAEHVVIRHLTLDGGGEPVAGVVAEARGDGVHHVILEHLTIRHYDHSQGNAGITTRAPARDWVIRHNEIHDVGTGMYLGQPDGTSPFVAGVIEHNHVHRTLGYNIQIKHQTDRDGIPGMPAEPRETRIRYNLLSKAERASDGGRARPNLLVGHFPPAGPGSQDRYRIAGNLFYQNPHERLFQGEGNIELHDNLFVNDAGDAVLVRPHNHLPRETRIANNTVLATGFGIRVDAPDRAYEQEVAGNAVFAGDPLQLSGGIAGGENFTAARADAARYLAAPDAGQDALDLYPREGALHERSAGVSSAPAAGADRDYNGRLREQAVWGAYTGPPGPNPGRADGVGPRVPGCAPCR</sequence>
<dbReference type="OrthoDB" id="5751322at2"/>
<feature type="region of interest" description="Disordered" evidence="1">
    <location>
        <begin position="397"/>
        <end position="422"/>
    </location>
</feature>
<dbReference type="Proteomes" id="UP000064201">
    <property type="component" value="Chromosome"/>
</dbReference>
<organism evidence="2 3">
    <name type="scientific">Thioalkalivibrio versutus</name>
    <dbReference type="NCBI Taxonomy" id="106634"/>
    <lineage>
        <taxon>Bacteria</taxon>
        <taxon>Pseudomonadati</taxon>
        <taxon>Pseudomonadota</taxon>
        <taxon>Gammaproteobacteria</taxon>
        <taxon>Chromatiales</taxon>
        <taxon>Ectothiorhodospiraceae</taxon>
        <taxon>Thioalkalivibrio</taxon>
    </lineage>
</organism>
<keyword evidence="3" id="KW-1185">Reference proteome</keyword>
<reference evidence="2 3" key="1">
    <citation type="submission" date="2015-04" db="EMBL/GenBank/DDBJ databases">
        <title>Complete Sequence for the Genome of the Thioalkalivibrio versutus D301.</title>
        <authorList>
            <person name="Mu T."/>
            <person name="Zhou J."/>
            <person name="Xu X."/>
        </authorList>
    </citation>
    <scope>NUCLEOTIDE SEQUENCE [LARGE SCALE GENOMIC DNA]</scope>
    <source>
        <strain evidence="2 3">D301</strain>
    </source>
</reference>
<dbReference type="InterPro" id="IPR006626">
    <property type="entry name" value="PbH1"/>
</dbReference>
<dbReference type="Gene3D" id="2.160.20.10">
    <property type="entry name" value="Single-stranded right-handed beta-helix, Pectin lyase-like"/>
    <property type="match status" value="1"/>
</dbReference>
<dbReference type="SUPFAM" id="SSF51126">
    <property type="entry name" value="Pectin lyase-like"/>
    <property type="match status" value="1"/>
</dbReference>
<dbReference type="InterPro" id="IPR011050">
    <property type="entry name" value="Pectin_lyase_fold/virulence"/>
</dbReference>
<dbReference type="EMBL" id="CP011367">
    <property type="protein sequence ID" value="AKJ93931.1"/>
    <property type="molecule type" value="Genomic_DNA"/>
</dbReference>
<accession>A0A0G3G4Z3</accession>
<dbReference type="InterPro" id="IPR012334">
    <property type="entry name" value="Pectin_lyas_fold"/>
</dbReference>
<dbReference type="PATRIC" id="fig|106634.4.peg.101"/>
<dbReference type="KEGG" id="tvr:TVD_00490"/>
<dbReference type="SMART" id="SM00710">
    <property type="entry name" value="PbH1"/>
    <property type="match status" value="6"/>
</dbReference>
<evidence type="ECO:0000313" key="2">
    <source>
        <dbReference type="EMBL" id="AKJ93931.1"/>
    </source>
</evidence>
<evidence type="ECO:0000313" key="3">
    <source>
        <dbReference type="Proteomes" id="UP000064201"/>
    </source>
</evidence>
<name>A0A0G3G4Z3_9GAMM</name>